<dbReference type="InterPro" id="IPR011545">
    <property type="entry name" value="DEAD/DEAH_box_helicase_dom"/>
</dbReference>
<dbReference type="SUPFAM" id="SSF52540">
    <property type="entry name" value="P-loop containing nucleoside triphosphate hydrolases"/>
    <property type="match status" value="1"/>
</dbReference>
<proteinExistence type="predicted"/>
<accession>A0A419SD79</accession>
<keyword evidence="4" id="KW-0067">ATP-binding</keyword>
<dbReference type="GO" id="GO:0016787">
    <property type="term" value="F:hydrolase activity"/>
    <property type="evidence" value="ECO:0007669"/>
    <property type="project" value="UniProtKB-KW"/>
</dbReference>
<dbReference type="EMBL" id="MCHY01000013">
    <property type="protein sequence ID" value="RKD21046.1"/>
    <property type="molecule type" value="Genomic_DNA"/>
</dbReference>
<gene>
    <name evidence="8" type="ORF">BEP19_15310</name>
</gene>
<dbReference type="InterPro" id="IPR044742">
    <property type="entry name" value="DEAD/DEAH_RhlB"/>
</dbReference>
<comment type="caution">
    <text evidence="8">The sequence shown here is derived from an EMBL/GenBank/DDBJ whole genome shotgun (WGS) entry which is preliminary data.</text>
</comment>
<reference evidence="8 9" key="1">
    <citation type="submission" date="2016-08" db="EMBL/GenBank/DDBJ databases">
        <title>Novel Firmicute Genomes.</title>
        <authorList>
            <person name="Poppleton D.I."/>
            <person name="Gribaldo S."/>
        </authorList>
    </citation>
    <scope>NUCLEOTIDE SEQUENCE [LARGE SCALE GENOMIC DNA]</scope>
    <source>
        <strain evidence="8 9">RAOx-1</strain>
    </source>
</reference>
<sequence>MMKTMQTLQSFIQKAWKKAGFDGLTAVQEEAIPLILEGKDVIVESATGTGKTLAYLIPLLERIDQDNRNPQVVILAPTRELVMQIGQVVQAFSAGTEIESITLIGGADMRRQIERLRTRPQIIVGTPGRIKELIEARKLRMHDVKSIVIDEADQTLQPRLIETSQAIIKTTLRDRQLLFFSATIPAEVEKLGKEWMDEPKVIRVSRANLPKSQVEHVYLVCDRRDKIDLLRRIVRMDEGKYIAFVNDSIQLDEIAQKLGYRGIKAGTLQGSAWKTERETTLNQFREGRIDLLITTDLAARGLDIQDVTHVIHYDLPEDPGAYIHRSGRTGRMGKKGMVISLVTNRELGGVNRLSKAVGAPLKRKSLYMGQLTDEIPAAKAPAPRQGRKQRQTQRKRGAKRT</sequence>
<dbReference type="InterPro" id="IPR001650">
    <property type="entry name" value="Helicase_C-like"/>
</dbReference>
<keyword evidence="1" id="KW-0547">Nucleotide-binding</keyword>
<dbReference type="Pfam" id="PF00270">
    <property type="entry name" value="DEAD"/>
    <property type="match status" value="1"/>
</dbReference>
<keyword evidence="9" id="KW-1185">Reference proteome</keyword>
<dbReference type="CDD" id="cd00268">
    <property type="entry name" value="DEADc"/>
    <property type="match status" value="1"/>
</dbReference>
<dbReference type="InterPro" id="IPR050547">
    <property type="entry name" value="DEAD_box_RNA_helicases"/>
</dbReference>
<dbReference type="PROSITE" id="PS51192">
    <property type="entry name" value="HELICASE_ATP_BIND_1"/>
    <property type="match status" value="1"/>
</dbReference>
<dbReference type="InterPro" id="IPR014001">
    <property type="entry name" value="Helicase_ATP-bd"/>
</dbReference>
<dbReference type="GO" id="GO:0005840">
    <property type="term" value="C:ribosome"/>
    <property type="evidence" value="ECO:0007669"/>
    <property type="project" value="TreeGrafter"/>
</dbReference>
<evidence type="ECO:0000256" key="2">
    <source>
        <dbReference type="ARBA" id="ARBA00022801"/>
    </source>
</evidence>
<feature type="domain" description="Helicase ATP-binding" evidence="6">
    <location>
        <begin position="32"/>
        <end position="202"/>
    </location>
</feature>
<dbReference type="GO" id="GO:0009409">
    <property type="term" value="P:response to cold"/>
    <property type="evidence" value="ECO:0007669"/>
    <property type="project" value="TreeGrafter"/>
</dbReference>
<dbReference type="Gene3D" id="3.40.50.300">
    <property type="entry name" value="P-loop containing nucleotide triphosphate hydrolases"/>
    <property type="match status" value="2"/>
</dbReference>
<name>A0A419SD79_9BACL</name>
<dbReference type="Proteomes" id="UP000284219">
    <property type="component" value="Unassembled WGS sequence"/>
</dbReference>
<evidence type="ECO:0000313" key="9">
    <source>
        <dbReference type="Proteomes" id="UP000284219"/>
    </source>
</evidence>
<evidence type="ECO:0000256" key="1">
    <source>
        <dbReference type="ARBA" id="ARBA00022741"/>
    </source>
</evidence>
<feature type="domain" description="Helicase C-terminal" evidence="7">
    <location>
        <begin position="228"/>
        <end position="372"/>
    </location>
</feature>
<dbReference type="GO" id="GO:0005524">
    <property type="term" value="F:ATP binding"/>
    <property type="evidence" value="ECO:0007669"/>
    <property type="project" value="UniProtKB-KW"/>
</dbReference>
<dbReference type="PROSITE" id="PS51194">
    <property type="entry name" value="HELICASE_CTER"/>
    <property type="match status" value="1"/>
</dbReference>
<organism evidence="8 9">
    <name type="scientific">Ammoniphilus oxalaticus</name>
    <dbReference type="NCBI Taxonomy" id="66863"/>
    <lineage>
        <taxon>Bacteria</taxon>
        <taxon>Bacillati</taxon>
        <taxon>Bacillota</taxon>
        <taxon>Bacilli</taxon>
        <taxon>Bacillales</taxon>
        <taxon>Paenibacillaceae</taxon>
        <taxon>Aneurinibacillus group</taxon>
        <taxon>Ammoniphilus</taxon>
    </lineage>
</organism>
<dbReference type="Pfam" id="PF00271">
    <property type="entry name" value="Helicase_C"/>
    <property type="match status" value="1"/>
</dbReference>
<keyword evidence="3 8" id="KW-0347">Helicase</keyword>
<dbReference type="InterPro" id="IPR027417">
    <property type="entry name" value="P-loop_NTPase"/>
</dbReference>
<evidence type="ECO:0000256" key="5">
    <source>
        <dbReference type="SAM" id="MobiDB-lite"/>
    </source>
</evidence>
<keyword evidence="2" id="KW-0378">Hydrolase</keyword>
<feature type="compositionally biased region" description="Basic residues" evidence="5">
    <location>
        <begin position="385"/>
        <end position="401"/>
    </location>
</feature>
<dbReference type="GO" id="GO:0005829">
    <property type="term" value="C:cytosol"/>
    <property type="evidence" value="ECO:0007669"/>
    <property type="project" value="TreeGrafter"/>
</dbReference>
<dbReference type="PANTHER" id="PTHR47963:SF7">
    <property type="entry name" value="ATP-DEPENDENT RNA HELICASE YFML-RELATED"/>
    <property type="match status" value="1"/>
</dbReference>
<protein>
    <submittedName>
        <fullName evidence="8">RNA helicase</fullName>
    </submittedName>
</protein>
<dbReference type="GO" id="GO:0033592">
    <property type="term" value="F:RNA strand annealing activity"/>
    <property type="evidence" value="ECO:0007669"/>
    <property type="project" value="TreeGrafter"/>
</dbReference>
<dbReference type="GO" id="GO:0003724">
    <property type="term" value="F:RNA helicase activity"/>
    <property type="evidence" value="ECO:0007669"/>
    <property type="project" value="TreeGrafter"/>
</dbReference>
<evidence type="ECO:0000259" key="6">
    <source>
        <dbReference type="PROSITE" id="PS51192"/>
    </source>
</evidence>
<evidence type="ECO:0000313" key="8">
    <source>
        <dbReference type="EMBL" id="RKD21046.1"/>
    </source>
</evidence>
<evidence type="ECO:0000256" key="4">
    <source>
        <dbReference type="ARBA" id="ARBA00022840"/>
    </source>
</evidence>
<dbReference type="CDD" id="cd18787">
    <property type="entry name" value="SF2_C_DEAD"/>
    <property type="match status" value="1"/>
</dbReference>
<dbReference type="AlphaFoldDB" id="A0A419SD79"/>
<evidence type="ECO:0000259" key="7">
    <source>
        <dbReference type="PROSITE" id="PS51194"/>
    </source>
</evidence>
<feature type="region of interest" description="Disordered" evidence="5">
    <location>
        <begin position="373"/>
        <end position="401"/>
    </location>
</feature>
<evidence type="ECO:0000256" key="3">
    <source>
        <dbReference type="ARBA" id="ARBA00022806"/>
    </source>
</evidence>
<dbReference type="SMART" id="SM00487">
    <property type="entry name" value="DEXDc"/>
    <property type="match status" value="1"/>
</dbReference>
<dbReference type="PANTHER" id="PTHR47963">
    <property type="entry name" value="DEAD-BOX ATP-DEPENDENT RNA HELICASE 47, MITOCHONDRIAL"/>
    <property type="match status" value="1"/>
</dbReference>
<dbReference type="SMART" id="SM00490">
    <property type="entry name" value="HELICc"/>
    <property type="match status" value="1"/>
</dbReference>